<dbReference type="EMBL" id="ON086804">
    <property type="protein sequence ID" value="UPU16064.1"/>
    <property type="molecule type" value="Genomic_DNA"/>
</dbReference>
<protein>
    <submittedName>
        <fullName evidence="1">Uncharacterized protein</fullName>
    </submittedName>
</protein>
<reference evidence="1" key="1">
    <citation type="submission" date="2022-03" db="EMBL/GenBank/DDBJ databases">
        <authorList>
            <person name="Ragab S."/>
            <person name="Abdelmoteleb M."/>
            <person name="El-Shibiny A."/>
        </authorList>
    </citation>
    <scope>NUCLEOTIDE SEQUENCE</scope>
</reference>
<proteinExistence type="predicted"/>
<keyword evidence="2" id="KW-1185">Reference proteome</keyword>
<evidence type="ECO:0000313" key="2">
    <source>
        <dbReference type="Proteomes" id="UP000830967"/>
    </source>
</evidence>
<evidence type="ECO:0000313" key="1">
    <source>
        <dbReference type="EMBL" id="UPU16064.1"/>
    </source>
</evidence>
<name>A0AAE9KSX7_9CAUD</name>
<sequence length="38" mass="4228">MFHNITPVTYGLPVSKIGPPPRGLQQERAFSCTCQLCH</sequence>
<accession>A0AAE9KSX7</accession>
<dbReference type="Proteomes" id="UP000830967">
    <property type="component" value="Segment"/>
</dbReference>
<organism evidence="1 2">
    <name type="scientific">Escherichia phage ZCEC13</name>
    <dbReference type="NCBI Taxonomy" id="2935866"/>
    <lineage>
        <taxon>Viruses</taxon>
        <taxon>Duplodnaviria</taxon>
        <taxon>Heunggongvirae</taxon>
        <taxon>Uroviricota</taxon>
        <taxon>Caudoviricetes</taxon>
        <taxon>Jameshumphriesvirinae</taxon>
        <taxon>Zewailvirus</taxon>
        <taxon>Zewailvirus ZCEC13</taxon>
    </lineage>
</organism>